<name>A0ABQ6BHK2_9CAUL</name>
<dbReference type="Gene3D" id="1.10.760.10">
    <property type="entry name" value="Cytochrome c-like domain"/>
    <property type="match status" value="1"/>
</dbReference>
<evidence type="ECO:0000256" key="4">
    <source>
        <dbReference type="PROSITE-ProRule" id="PRU00433"/>
    </source>
</evidence>
<dbReference type="RefSeq" id="WP_284222365.1">
    <property type="nucleotide sequence ID" value="NZ_BSOY01000028.1"/>
</dbReference>
<organism evidence="7 8">
    <name type="scientific">Brevundimonas denitrificans</name>
    <dbReference type="NCBI Taxonomy" id="1443434"/>
    <lineage>
        <taxon>Bacteria</taxon>
        <taxon>Pseudomonadati</taxon>
        <taxon>Pseudomonadota</taxon>
        <taxon>Alphaproteobacteria</taxon>
        <taxon>Caulobacterales</taxon>
        <taxon>Caulobacteraceae</taxon>
        <taxon>Brevundimonas</taxon>
    </lineage>
</organism>
<evidence type="ECO:0000256" key="1">
    <source>
        <dbReference type="ARBA" id="ARBA00022617"/>
    </source>
</evidence>
<evidence type="ECO:0000313" key="7">
    <source>
        <dbReference type="EMBL" id="GLS01510.1"/>
    </source>
</evidence>
<dbReference type="InterPro" id="IPR036909">
    <property type="entry name" value="Cyt_c-like_dom_sf"/>
</dbReference>
<keyword evidence="8" id="KW-1185">Reference proteome</keyword>
<keyword evidence="3 4" id="KW-0408">Iron</keyword>
<accession>A0ABQ6BHK2</accession>
<evidence type="ECO:0000259" key="6">
    <source>
        <dbReference type="PROSITE" id="PS51007"/>
    </source>
</evidence>
<protein>
    <recommendedName>
        <fullName evidence="6">Cytochrome c domain-containing protein</fullName>
    </recommendedName>
</protein>
<reference evidence="8" key="1">
    <citation type="journal article" date="2019" name="Int. J. Syst. Evol. Microbiol.">
        <title>The Global Catalogue of Microorganisms (GCM) 10K type strain sequencing project: providing services to taxonomists for standard genome sequencing and annotation.</title>
        <authorList>
            <consortium name="The Broad Institute Genomics Platform"/>
            <consortium name="The Broad Institute Genome Sequencing Center for Infectious Disease"/>
            <person name="Wu L."/>
            <person name="Ma J."/>
        </authorList>
    </citation>
    <scope>NUCLEOTIDE SEQUENCE [LARGE SCALE GENOMIC DNA]</scope>
    <source>
        <strain evidence="8">NBRC 110107</strain>
    </source>
</reference>
<evidence type="ECO:0000256" key="5">
    <source>
        <dbReference type="SAM" id="SignalP"/>
    </source>
</evidence>
<dbReference type="SUPFAM" id="SSF46626">
    <property type="entry name" value="Cytochrome c"/>
    <property type="match status" value="1"/>
</dbReference>
<keyword evidence="2 4" id="KW-0479">Metal-binding</keyword>
<keyword evidence="5" id="KW-0732">Signal</keyword>
<dbReference type="PROSITE" id="PS51007">
    <property type="entry name" value="CYTC"/>
    <property type="match status" value="1"/>
</dbReference>
<keyword evidence="1 4" id="KW-0349">Heme</keyword>
<comment type="caution">
    <text evidence="7">The sequence shown here is derived from an EMBL/GenBank/DDBJ whole genome shotgun (WGS) entry which is preliminary data.</text>
</comment>
<feature type="chain" id="PRO_5047441947" description="Cytochrome c domain-containing protein" evidence="5">
    <location>
        <begin position="25"/>
        <end position="121"/>
    </location>
</feature>
<gene>
    <name evidence="7" type="ORF">GCM10007859_15250</name>
</gene>
<dbReference type="Pfam" id="PF00034">
    <property type="entry name" value="Cytochrom_C"/>
    <property type="match status" value="1"/>
</dbReference>
<dbReference type="Proteomes" id="UP001156921">
    <property type="component" value="Unassembled WGS sequence"/>
</dbReference>
<dbReference type="EMBL" id="BSOY01000028">
    <property type="protein sequence ID" value="GLS01510.1"/>
    <property type="molecule type" value="Genomic_DNA"/>
</dbReference>
<evidence type="ECO:0000256" key="2">
    <source>
        <dbReference type="ARBA" id="ARBA00022723"/>
    </source>
</evidence>
<sequence length="121" mass="12864">MRMPRLAAALIVLACASCASPEPAAAPPLARPDVTEQAAVRGRQFAVQACAGCHATESVGVSPMTEAPPFREIVRRYPLDQLEEAFAEGLVTSHPAMPALVFRASEIDDLIAYLETMEAGQ</sequence>
<feature type="signal peptide" evidence="5">
    <location>
        <begin position="1"/>
        <end position="24"/>
    </location>
</feature>
<feature type="domain" description="Cytochrome c" evidence="6">
    <location>
        <begin position="37"/>
        <end position="118"/>
    </location>
</feature>
<dbReference type="InterPro" id="IPR009056">
    <property type="entry name" value="Cyt_c-like_dom"/>
</dbReference>
<evidence type="ECO:0000313" key="8">
    <source>
        <dbReference type="Proteomes" id="UP001156921"/>
    </source>
</evidence>
<proteinExistence type="predicted"/>
<evidence type="ECO:0000256" key="3">
    <source>
        <dbReference type="ARBA" id="ARBA00023004"/>
    </source>
</evidence>